<dbReference type="OrthoDB" id="303066at2759"/>
<feature type="non-terminal residue" evidence="2">
    <location>
        <position position="194"/>
    </location>
</feature>
<dbReference type="AlphaFoldDB" id="Q24436"/>
<dbReference type="AGR" id="FB:FBgn0264953"/>
<evidence type="ECO:0000256" key="1">
    <source>
        <dbReference type="SAM" id="MobiDB-lite"/>
    </source>
</evidence>
<protein>
    <submittedName>
        <fullName evidence="2">ORF1</fullName>
    </submittedName>
</protein>
<sequence>NESEEAFTLPTPQGSSSELSTNLTPNLRREHRRQSSRNAAVSWNETVSIKRSPMKKQMVKSGKCGMNRSHCVIKFKVLISLKNLINLDRIMLLIFISGKAEKCLRFASLEKTFAHSFIPLAKTVGGLGGGGYMRHKCYTADTRAWETPGTLWSKPVSRSASGCPATYPELGTRRSAIRTETTELEPLCTLLPTA</sequence>
<evidence type="ECO:0000313" key="3">
    <source>
        <dbReference type="FlyBase" id="FBgn0264953"/>
    </source>
</evidence>
<evidence type="ECO:0000313" key="2">
    <source>
        <dbReference type="EMBL" id="CAA78898.1"/>
    </source>
</evidence>
<feature type="non-terminal residue" evidence="2">
    <location>
        <position position="1"/>
    </location>
</feature>
<dbReference type="PIR" id="S26597">
    <property type="entry name" value="S26597"/>
</dbReference>
<feature type="compositionally biased region" description="Polar residues" evidence="1">
    <location>
        <begin position="10"/>
        <end position="25"/>
    </location>
</feature>
<reference evidence="2" key="1">
    <citation type="submission" date="1992-09" db="EMBL/GenBank/DDBJ databases">
        <authorList>
            <person name="Dooley S.C."/>
        </authorList>
    </citation>
    <scope>NUCLEOTIDE SEQUENCE</scope>
</reference>
<reference evidence="2" key="2">
    <citation type="submission" date="1992-10" db="EMBL/GenBank/DDBJ databases">
        <title>Isolation of two new "single copy" Drosophila DNA sequences using mammalian c-fos specific PCR primers.</title>
        <authorList>
            <person name="Kurzik-Dumke U."/>
            <person name="Muellenbach R."/>
            <person name="Holzmann K."/>
            <person name="Gateff E."/>
            <person name="Blin N."/>
            <person name="Dooley S."/>
        </authorList>
    </citation>
    <scope>NUCLEOTIDE SEQUENCE</scope>
</reference>
<proteinExistence type="predicted"/>
<name>Q24436_DROME</name>
<organism evidence="2">
    <name type="scientific">Drosophila melanogaster</name>
    <name type="common">Fruit fly</name>
    <dbReference type="NCBI Taxonomy" id="7227"/>
    <lineage>
        <taxon>Eukaryota</taxon>
        <taxon>Metazoa</taxon>
        <taxon>Ecdysozoa</taxon>
        <taxon>Arthropoda</taxon>
        <taxon>Hexapoda</taxon>
        <taxon>Insecta</taxon>
        <taxon>Pterygota</taxon>
        <taxon>Neoptera</taxon>
        <taxon>Endopterygota</taxon>
        <taxon>Diptera</taxon>
        <taxon>Brachycera</taxon>
        <taxon>Muscomorpha</taxon>
        <taxon>Ephydroidea</taxon>
        <taxon>Drosophilidae</taxon>
        <taxon>Drosophila</taxon>
        <taxon>Sophophora</taxon>
    </lineage>
</organism>
<feature type="region of interest" description="Disordered" evidence="1">
    <location>
        <begin position="1"/>
        <end position="42"/>
    </location>
</feature>
<accession>Q24436</accession>
<dbReference type="EMBL" id="Z16405">
    <property type="protein sequence ID" value="CAA78898.1"/>
    <property type="molecule type" value="Genomic_DNA"/>
</dbReference>
<gene>
    <name evidence="3" type="primary">Piezo</name>
    <name evidence="3" type="synonym">fos28F</name>
    <name evidence="3" type="synonym">fos500</name>
    <name evidence="3" type="ORF">CG44122</name>
</gene>
<dbReference type="FlyBase" id="FBgn0264953">
    <property type="gene designation" value="Piezo"/>
</dbReference>